<organism evidence="7 8">
    <name type="scientific">Amycolatopsis xylanica</name>
    <dbReference type="NCBI Taxonomy" id="589385"/>
    <lineage>
        <taxon>Bacteria</taxon>
        <taxon>Bacillati</taxon>
        <taxon>Actinomycetota</taxon>
        <taxon>Actinomycetes</taxon>
        <taxon>Pseudonocardiales</taxon>
        <taxon>Pseudonocardiaceae</taxon>
        <taxon>Amycolatopsis</taxon>
    </lineage>
</organism>
<comment type="catalytic activity">
    <reaction evidence="6">
        <text>AMP + ATP = 2 ADP</text>
        <dbReference type="Rhea" id="RHEA:12973"/>
        <dbReference type="ChEBI" id="CHEBI:30616"/>
        <dbReference type="ChEBI" id="CHEBI:456215"/>
        <dbReference type="ChEBI" id="CHEBI:456216"/>
        <dbReference type="EC" id="2.7.4.3"/>
    </reaction>
</comment>
<evidence type="ECO:0000256" key="2">
    <source>
        <dbReference type="ARBA" id="ARBA00022727"/>
    </source>
</evidence>
<dbReference type="InterPro" id="IPR027417">
    <property type="entry name" value="P-loop_NTPase"/>
</dbReference>
<comment type="subcellular location">
    <subcellularLocation>
        <location evidence="6">Cytoplasm</location>
    </subcellularLocation>
</comment>
<evidence type="ECO:0000256" key="1">
    <source>
        <dbReference type="ARBA" id="ARBA00022679"/>
    </source>
</evidence>
<dbReference type="GO" id="GO:0004017">
    <property type="term" value="F:AMP kinase activity"/>
    <property type="evidence" value="ECO:0007669"/>
    <property type="project" value="UniProtKB-EC"/>
</dbReference>
<dbReference type="Gene3D" id="3.40.50.300">
    <property type="entry name" value="P-loop containing nucleotide triphosphate hydrolases"/>
    <property type="match status" value="1"/>
</dbReference>
<evidence type="ECO:0000256" key="4">
    <source>
        <dbReference type="ARBA" id="ARBA00022777"/>
    </source>
</evidence>
<dbReference type="EC" id="2.7.4.3" evidence="6"/>
<keyword evidence="1 5" id="KW-0808">Transferase</keyword>
<dbReference type="STRING" id="589385.SAMN05421504_113109"/>
<accession>A0A1H3SD64</accession>
<evidence type="ECO:0000256" key="3">
    <source>
        <dbReference type="ARBA" id="ARBA00022741"/>
    </source>
</evidence>
<keyword evidence="8" id="KW-1185">Reference proteome</keyword>
<sequence>MASQHPKAASAPPVVVAVTGPPGAGKSSALIELGRRSDRLARFGVRDYGLWLASQGDPLGLAMRDTLLRQELLTDDLVRQEFLHFLDRLPATAEVVAVEGYPRDERQCDDLLEAVDGWGTRVAGYVVVDVPDEVVRARVTRRRICGDCGAPTDAGTASRCQDCGGALVVRRDDLLATLERRLAEYRRLSKGPREYFAARGLLSEIDGAQPAERVLGELADVLGVGAVTARLSP</sequence>
<gene>
    <name evidence="7" type="ORF">SAMN05421504_113109</name>
</gene>
<dbReference type="RefSeq" id="WP_176969012.1">
    <property type="nucleotide sequence ID" value="NZ_FNON01000013.1"/>
</dbReference>
<dbReference type="PRINTS" id="PR00094">
    <property type="entry name" value="ADENYLTKNASE"/>
</dbReference>
<dbReference type="Proteomes" id="UP000199515">
    <property type="component" value="Unassembled WGS sequence"/>
</dbReference>
<dbReference type="GO" id="GO:0005524">
    <property type="term" value="F:ATP binding"/>
    <property type="evidence" value="ECO:0007669"/>
    <property type="project" value="UniProtKB-KW"/>
</dbReference>
<dbReference type="InterPro" id="IPR000850">
    <property type="entry name" value="Adenylat/UMP-CMP_kin"/>
</dbReference>
<dbReference type="AlphaFoldDB" id="A0A1H3SD64"/>
<comment type="similarity">
    <text evidence="5">Belongs to the adenylate kinase family.</text>
</comment>
<keyword evidence="2" id="KW-0545">Nucleotide biosynthesis</keyword>
<dbReference type="EMBL" id="FNON01000013">
    <property type="protein sequence ID" value="SDZ35491.1"/>
    <property type="molecule type" value="Genomic_DNA"/>
</dbReference>
<evidence type="ECO:0000256" key="5">
    <source>
        <dbReference type="RuleBase" id="RU003330"/>
    </source>
</evidence>
<dbReference type="SUPFAM" id="SSF52540">
    <property type="entry name" value="P-loop containing nucleoside triphosphate hydrolases"/>
    <property type="match status" value="1"/>
</dbReference>
<comment type="subunit">
    <text evidence="6">Monomer.</text>
</comment>
<keyword evidence="3 6" id="KW-0547">Nucleotide-binding</keyword>
<protein>
    <recommendedName>
        <fullName evidence="6">Adenylate kinase</fullName>
        <ecNumber evidence="6">2.7.4.3</ecNumber>
    </recommendedName>
</protein>
<dbReference type="GO" id="GO:0005737">
    <property type="term" value="C:cytoplasm"/>
    <property type="evidence" value="ECO:0007669"/>
    <property type="project" value="UniProtKB-SubCell"/>
</dbReference>
<evidence type="ECO:0000256" key="6">
    <source>
        <dbReference type="RuleBase" id="RU003331"/>
    </source>
</evidence>
<reference evidence="7 8" key="1">
    <citation type="submission" date="2016-10" db="EMBL/GenBank/DDBJ databases">
        <authorList>
            <person name="de Groot N.N."/>
        </authorList>
    </citation>
    <scope>NUCLEOTIDE SEQUENCE [LARGE SCALE GENOMIC DNA]</scope>
    <source>
        <strain evidence="7 8">CPCC 202699</strain>
    </source>
</reference>
<evidence type="ECO:0000313" key="8">
    <source>
        <dbReference type="Proteomes" id="UP000199515"/>
    </source>
</evidence>
<proteinExistence type="inferred from homology"/>
<name>A0A1H3SD64_9PSEU</name>
<dbReference type="Pfam" id="PF00406">
    <property type="entry name" value="ADK"/>
    <property type="match status" value="1"/>
</dbReference>
<evidence type="ECO:0000313" key="7">
    <source>
        <dbReference type="EMBL" id="SDZ35491.1"/>
    </source>
</evidence>
<keyword evidence="4 5" id="KW-0418">Kinase</keyword>
<keyword evidence="6" id="KW-0067">ATP-binding</keyword>